<sequence>MLDTQSLLVQTRELIRLANEAYKRYQKGREEGAEHDFFKVVKPAADQCEQAVKSWLSDSLAYVKEYHPKYIYEEQLRSVEENLNEIVMQSYFCKIHKKRFKDLTESVLYTLKNMEDDIQKGDRD</sequence>
<dbReference type="EMBL" id="CP021920">
    <property type="protein sequence ID" value="ASB88750.1"/>
    <property type="molecule type" value="Genomic_DNA"/>
</dbReference>
<dbReference type="SUPFAM" id="SSF140415">
    <property type="entry name" value="YppE-like"/>
    <property type="match status" value="1"/>
</dbReference>
<organism evidence="1 2">
    <name type="scientific">Bacillus sonorensis</name>
    <dbReference type="NCBI Taxonomy" id="119858"/>
    <lineage>
        <taxon>Bacteria</taxon>
        <taxon>Bacillati</taxon>
        <taxon>Bacillota</taxon>
        <taxon>Bacilli</taxon>
        <taxon>Bacillales</taxon>
        <taxon>Bacillaceae</taxon>
        <taxon>Bacillus</taxon>
    </lineage>
</organism>
<evidence type="ECO:0000313" key="2">
    <source>
        <dbReference type="Proteomes" id="UP000196877"/>
    </source>
</evidence>
<evidence type="ECO:0000313" key="1">
    <source>
        <dbReference type="EMBL" id="ASB88750.1"/>
    </source>
</evidence>
<gene>
    <name evidence="1" type="ORF">S101395_02242</name>
</gene>
<dbReference type="Pfam" id="PF08807">
    <property type="entry name" value="DUF1798"/>
    <property type="match status" value="1"/>
</dbReference>
<dbReference type="InterPro" id="IPR014913">
    <property type="entry name" value="YppE-like"/>
</dbReference>
<evidence type="ECO:0008006" key="3">
    <source>
        <dbReference type="Google" id="ProtNLM"/>
    </source>
</evidence>
<dbReference type="InterPro" id="IPR023351">
    <property type="entry name" value="YppE-like_sf"/>
</dbReference>
<name>A0ABM6LHK8_9BACI</name>
<reference evidence="1 2" key="1">
    <citation type="submission" date="2017-06" db="EMBL/GenBank/DDBJ databases">
        <title>Genome sequence of Bacillus sonorensis strain SRCM101395.</title>
        <authorList>
            <person name="Cho S.H."/>
        </authorList>
    </citation>
    <scope>NUCLEOTIDE SEQUENCE [LARGE SCALE GENOMIC DNA]</scope>
    <source>
        <strain evidence="1 2">SRCM101395</strain>
    </source>
</reference>
<dbReference type="RefSeq" id="WP_006636362.1">
    <property type="nucleotide sequence ID" value="NZ_BORD01000005.1"/>
</dbReference>
<dbReference type="Gene3D" id="1.20.120.440">
    <property type="entry name" value="YppE-like"/>
    <property type="match status" value="1"/>
</dbReference>
<dbReference type="Proteomes" id="UP000196877">
    <property type="component" value="Chromosome"/>
</dbReference>
<accession>A0ABM6LHK8</accession>
<protein>
    <recommendedName>
        <fullName evidence="3">DUF1798 family protein</fullName>
    </recommendedName>
</protein>
<keyword evidence="2" id="KW-1185">Reference proteome</keyword>
<proteinExistence type="predicted"/>